<protein>
    <submittedName>
        <fullName evidence="1">Uncharacterized protein</fullName>
    </submittedName>
</protein>
<evidence type="ECO:0000313" key="1">
    <source>
        <dbReference type="EMBL" id="MET3694604.1"/>
    </source>
</evidence>
<sequence length="54" mass="6223">MSDLEALIERLRAEQHTLVLEAERGRPPPNRGDLQRIADFEIKIQAVEALIEDR</sequence>
<name>A0ABV2LAD8_9HYPH</name>
<dbReference type="EMBL" id="JBEPMM010000016">
    <property type="protein sequence ID" value="MET3694604.1"/>
    <property type="molecule type" value="Genomic_DNA"/>
</dbReference>
<reference evidence="1 2" key="1">
    <citation type="submission" date="2024-06" db="EMBL/GenBank/DDBJ databases">
        <title>Genomic Encyclopedia of Type Strains, Phase IV (KMG-IV): sequencing the most valuable type-strain genomes for metagenomic binning, comparative biology and taxonomic classification.</title>
        <authorList>
            <person name="Goeker M."/>
        </authorList>
    </citation>
    <scope>NUCLEOTIDE SEQUENCE [LARGE SCALE GENOMIC DNA]</scope>
    <source>
        <strain evidence="1 2">DSM 21331</strain>
    </source>
</reference>
<dbReference type="Proteomes" id="UP001549145">
    <property type="component" value="Unassembled WGS sequence"/>
</dbReference>
<gene>
    <name evidence="1" type="ORF">ABID43_004166</name>
</gene>
<accession>A0ABV2LAD8</accession>
<evidence type="ECO:0000313" key="2">
    <source>
        <dbReference type="Proteomes" id="UP001549145"/>
    </source>
</evidence>
<proteinExistence type="predicted"/>
<comment type="caution">
    <text evidence="1">The sequence shown here is derived from an EMBL/GenBank/DDBJ whole genome shotgun (WGS) entry which is preliminary data.</text>
</comment>
<organism evidence="1 2">
    <name type="scientific">Methylobacterium goesingense</name>
    <dbReference type="NCBI Taxonomy" id="243690"/>
    <lineage>
        <taxon>Bacteria</taxon>
        <taxon>Pseudomonadati</taxon>
        <taxon>Pseudomonadota</taxon>
        <taxon>Alphaproteobacteria</taxon>
        <taxon>Hyphomicrobiales</taxon>
        <taxon>Methylobacteriaceae</taxon>
        <taxon>Methylobacterium</taxon>
    </lineage>
</organism>
<dbReference type="RefSeq" id="WP_238279629.1">
    <property type="nucleotide sequence ID" value="NZ_BPQL01000062.1"/>
</dbReference>
<keyword evidence="2" id="KW-1185">Reference proteome</keyword>